<dbReference type="Pfam" id="PF01535">
    <property type="entry name" value="PPR"/>
    <property type="match status" value="3"/>
</dbReference>
<feature type="repeat" description="PPR" evidence="3">
    <location>
        <begin position="402"/>
        <end position="436"/>
    </location>
</feature>
<feature type="domain" description="DYW" evidence="5">
    <location>
        <begin position="916"/>
        <end position="1004"/>
    </location>
</feature>
<dbReference type="InterPro" id="IPR032867">
    <property type="entry name" value="DYW_dom"/>
</dbReference>
<dbReference type="Proteomes" id="UP001346149">
    <property type="component" value="Unassembled WGS sequence"/>
</dbReference>
<feature type="compositionally biased region" description="Polar residues" evidence="4">
    <location>
        <begin position="14"/>
        <end position="23"/>
    </location>
</feature>
<evidence type="ECO:0000256" key="2">
    <source>
        <dbReference type="ARBA" id="ARBA00022737"/>
    </source>
</evidence>
<dbReference type="GO" id="GO:0009451">
    <property type="term" value="P:RNA modification"/>
    <property type="evidence" value="ECO:0007669"/>
    <property type="project" value="InterPro"/>
</dbReference>
<evidence type="ECO:0000313" key="6">
    <source>
        <dbReference type="EMBL" id="KAK4801931.1"/>
    </source>
</evidence>
<evidence type="ECO:0000256" key="3">
    <source>
        <dbReference type="PROSITE-ProRule" id="PRU00708"/>
    </source>
</evidence>
<dbReference type="PANTHER" id="PTHR47926">
    <property type="entry name" value="PENTATRICOPEPTIDE REPEAT-CONTAINING PROTEIN"/>
    <property type="match status" value="1"/>
</dbReference>
<feature type="repeat" description="PPR" evidence="3">
    <location>
        <begin position="599"/>
        <end position="633"/>
    </location>
</feature>
<keyword evidence="2" id="KW-0677">Repeat</keyword>
<reference evidence="6 7" key="1">
    <citation type="journal article" date="2023" name="Hortic Res">
        <title>Pangenome of water caltrop reveals structural variations and asymmetric subgenome divergence after allopolyploidization.</title>
        <authorList>
            <person name="Zhang X."/>
            <person name="Chen Y."/>
            <person name="Wang L."/>
            <person name="Yuan Y."/>
            <person name="Fang M."/>
            <person name="Shi L."/>
            <person name="Lu R."/>
            <person name="Comes H.P."/>
            <person name="Ma Y."/>
            <person name="Chen Y."/>
            <person name="Huang G."/>
            <person name="Zhou Y."/>
            <person name="Zheng Z."/>
            <person name="Qiu Y."/>
        </authorList>
    </citation>
    <scope>NUCLEOTIDE SEQUENCE [LARGE SCALE GENOMIC DNA]</scope>
    <source>
        <strain evidence="6">F231</strain>
    </source>
</reference>
<protein>
    <recommendedName>
        <fullName evidence="5">DYW domain-containing protein</fullName>
    </recommendedName>
</protein>
<dbReference type="Pfam" id="PF14432">
    <property type="entry name" value="DYW_deaminase"/>
    <property type="match status" value="1"/>
</dbReference>
<dbReference type="Pfam" id="PF20431">
    <property type="entry name" value="E_motif"/>
    <property type="match status" value="1"/>
</dbReference>
<feature type="region of interest" description="Disordered" evidence="4">
    <location>
        <begin position="1"/>
        <end position="31"/>
    </location>
</feature>
<dbReference type="AlphaFoldDB" id="A0AAN7RL45"/>
<dbReference type="InterPro" id="IPR002885">
    <property type="entry name" value="PPR_rpt"/>
</dbReference>
<comment type="similarity">
    <text evidence="1">Belongs to the PPR family. PCMP-H subfamily.</text>
</comment>
<dbReference type="GO" id="GO:0008270">
    <property type="term" value="F:zinc ion binding"/>
    <property type="evidence" value="ECO:0007669"/>
    <property type="project" value="InterPro"/>
</dbReference>
<keyword evidence="7" id="KW-1185">Reference proteome</keyword>
<dbReference type="FunFam" id="1.25.40.10:FF:000343">
    <property type="entry name" value="Pentatricopeptide repeat-containing protein At3g58590"/>
    <property type="match status" value="1"/>
</dbReference>
<dbReference type="NCBIfam" id="TIGR00756">
    <property type="entry name" value="PPR"/>
    <property type="match status" value="4"/>
</dbReference>
<evidence type="ECO:0000256" key="1">
    <source>
        <dbReference type="ARBA" id="ARBA00006643"/>
    </source>
</evidence>
<evidence type="ECO:0000313" key="7">
    <source>
        <dbReference type="Proteomes" id="UP001346149"/>
    </source>
</evidence>
<accession>A0AAN7RL45</accession>
<organism evidence="6 7">
    <name type="scientific">Trapa natans</name>
    <name type="common">Water chestnut</name>
    <dbReference type="NCBI Taxonomy" id="22666"/>
    <lineage>
        <taxon>Eukaryota</taxon>
        <taxon>Viridiplantae</taxon>
        <taxon>Streptophyta</taxon>
        <taxon>Embryophyta</taxon>
        <taxon>Tracheophyta</taxon>
        <taxon>Spermatophyta</taxon>
        <taxon>Magnoliopsida</taxon>
        <taxon>eudicotyledons</taxon>
        <taxon>Gunneridae</taxon>
        <taxon>Pentapetalae</taxon>
        <taxon>rosids</taxon>
        <taxon>malvids</taxon>
        <taxon>Myrtales</taxon>
        <taxon>Lythraceae</taxon>
        <taxon>Trapa</taxon>
    </lineage>
</organism>
<dbReference type="InterPro" id="IPR011990">
    <property type="entry name" value="TPR-like_helical_dom_sf"/>
</dbReference>
<dbReference type="InterPro" id="IPR046848">
    <property type="entry name" value="E_motif"/>
</dbReference>
<dbReference type="Gene3D" id="1.25.40.10">
    <property type="entry name" value="Tetratricopeptide repeat domain"/>
    <property type="match status" value="5"/>
</dbReference>
<name>A0AAN7RL45_TRANT</name>
<gene>
    <name evidence="6" type="ORF">SAY86_000134</name>
</gene>
<dbReference type="EMBL" id="JAXQNO010000002">
    <property type="protein sequence ID" value="KAK4801931.1"/>
    <property type="molecule type" value="Genomic_DNA"/>
</dbReference>
<evidence type="ECO:0000259" key="5">
    <source>
        <dbReference type="Pfam" id="PF14432"/>
    </source>
</evidence>
<dbReference type="GO" id="GO:0003723">
    <property type="term" value="F:RNA binding"/>
    <property type="evidence" value="ECO:0007669"/>
    <property type="project" value="InterPro"/>
</dbReference>
<feature type="repeat" description="PPR" evidence="3">
    <location>
        <begin position="301"/>
        <end position="335"/>
    </location>
</feature>
<dbReference type="Pfam" id="PF13041">
    <property type="entry name" value="PPR_2"/>
    <property type="match status" value="3"/>
</dbReference>
<sequence>MVKLNRIGSETVKSRQNQPSQSGPRMRAKKNLVPRKMRKFIRAGFEFIRASSPKGIAPSTFFPPYLRTIPLALPALRMLRKFRLPRKVCETSRLFTFSVWLNHSSASAVRDVPFDWDHSFPDETEELNDVRTQGLKRYSSLLREFASRKFLTRGRAVHGHLLRHQVDLDSHLWVSLLNFYAKCANLLAARRLFVEMPEKDVVSWTTIMSGFVSKGYGRDGAEIFSEMMRDGVRPNEYALATCLKGCSAFSDLLLGKQVHSLAIRLGLSLDIYVGSSLVEVYSKCSQMELAASVFSGLSKQNAILWNLMLNGYLLIGNTDEVLRLFNRLKESEIKFGNFTLNSILKCCANSGIVREGRILHCVAIKIGSDTDNVIGCSLVHMYSKCSLAADSLTAFSRIKDPDVVTWTTMIACLDKQANGLEAAQVFNVMRQRGLKPNLFSLSSIMNVAGNIGSFVYGTSIHALTFKYGYDIDVTDKILVNSLVSMYMKIGSPYDSLRVLYGRRKKDSVSSNITMMESEGFQVHQMLLGCIKLDVPTLVNVLKCCSHLKDVSFGRQIHAHVVKHNVSSNKFVGTTLIDMYAKSRCFDDAILAFRLLMDKDVLTWTTIISGLMHCDKVEKGFGCFILMQREGIRPNGNTLSTCLSGSSRIASLSSGKLLHSMAIKGGHLLDMFVINGIINMYGKCGPLEDAEAMFNGSISRDLTLWNSIICLYSLHYQGQKTLDTFRLMLHEGFLPDHITFVGILTACSRMGLIDEGKMHFRSMGETFGVETTIEHCVCMVNMLGRAGRFDEVESFTKEMNISASGSIWEAVLGTCEMHKNENLGQRAAEKLFELNPEEASNYVLLSNIFAAKKNWDSVEEVRGLMTRKGVKKELACSWVEIDGRFHVFYSRDFSHPKLEQIYVKLEELSQQLLLVDYKPRTGCVLQNVSEIEKKEYLHYHSERLALAFALISSNSMKIIRIFKNNRICSDCHEMMRLISERIDQEIIIRDIHHFHKFTGGACSCQCS</sequence>
<dbReference type="PROSITE" id="PS51375">
    <property type="entry name" value="PPR"/>
    <property type="match status" value="4"/>
</dbReference>
<dbReference type="InterPro" id="IPR046960">
    <property type="entry name" value="PPR_At4g14850-like_plant"/>
</dbReference>
<dbReference type="FunFam" id="1.25.40.10:FF:000090">
    <property type="entry name" value="Pentatricopeptide repeat-containing protein, chloroplastic"/>
    <property type="match status" value="1"/>
</dbReference>
<feature type="repeat" description="PPR" evidence="3">
    <location>
        <begin position="200"/>
        <end position="234"/>
    </location>
</feature>
<comment type="caution">
    <text evidence="6">The sequence shown here is derived from an EMBL/GenBank/DDBJ whole genome shotgun (WGS) entry which is preliminary data.</text>
</comment>
<evidence type="ECO:0000256" key="4">
    <source>
        <dbReference type="SAM" id="MobiDB-lite"/>
    </source>
</evidence>
<proteinExistence type="inferred from homology"/>